<dbReference type="AlphaFoldDB" id="A0A2A2I1A9"/>
<dbReference type="Pfam" id="PF00953">
    <property type="entry name" value="Glycos_transf_4"/>
    <property type="match status" value="1"/>
</dbReference>
<keyword evidence="6" id="KW-0479">Metal-binding</keyword>
<evidence type="ECO:0000256" key="7">
    <source>
        <dbReference type="SAM" id="Phobius"/>
    </source>
</evidence>
<evidence type="ECO:0000256" key="6">
    <source>
        <dbReference type="PIRSR" id="PIRSR600715-1"/>
    </source>
</evidence>
<dbReference type="InterPro" id="IPR000715">
    <property type="entry name" value="Glycosyl_transferase_4"/>
</dbReference>
<evidence type="ECO:0000256" key="1">
    <source>
        <dbReference type="ARBA" id="ARBA00004141"/>
    </source>
</evidence>
<keyword evidence="6" id="KW-0460">Magnesium</keyword>
<accession>A0A2A2I1A9</accession>
<keyword evidence="9" id="KW-1185">Reference proteome</keyword>
<keyword evidence="2" id="KW-0808">Transferase</keyword>
<keyword evidence="4 7" id="KW-1133">Transmembrane helix</keyword>
<evidence type="ECO:0000256" key="3">
    <source>
        <dbReference type="ARBA" id="ARBA00022692"/>
    </source>
</evidence>
<dbReference type="OrthoDB" id="9783652at2"/>
<dbReference type="Proteomes" id="UP000218332">
    <property type="component" value="Unassembled WGS sequence"/>
</dbReference>
<dbReference type="GO" id="GO:0016020">
    <property type="term" value="C:membrane"/>
    <property type="evidence" value="ECO:0007669"/>
    <property type="project" value="UniProtKB-SubCell"/>
</dbReference>
<dbReference type="GO" id="GO:0016780">
    <property type="term" value="F:phosphotransferase activity, for other substituted phosphate groups"/>
    <property type="evidence" value="ECO:0007669"/>
    <property type="project" value="InterPro"/>
</dbReference>
<evidence type="ECO:0000313" key="8">
    <source>
        <dbReference type="EMBL" id="PAV24880.1"/>
    </source>
</evidence>
<dbReference type="EMBL" id="NMPM01000096">
    <property type="protein sequence ID" value="PAV24880.1"/>
    <property type="molecule type" value="Genomic_DNA"/>
</dbReference>
<evidence type="ECO:0000256" key="2">
    <source>
        <dbReference type="ARBA" id="ARBA00022679"/>
    </source>
</evidence>
<keyword evidence="3 7" id="KW-0812">Transmembrane</keyword>
<sequence length="72" mass="7535">MELWLGGSFLLLMSGAGPLAILSGVLAMTGLRFLVWNFPSATIFVGDTGSGFIGLILAGLALIAGWHQPELF</sequence>
<evidence type="ECO:0000256" key="4">
    <source>
        <dbReference type="ARBA" id="ARBA00022989"/>
    </source>
</evidence>
<comment type="cofactor">
    <cofactor evidence="6">
        <name>Mg(2+)</name>
        <dbReference type="ChEBI" id="CHEBI:18420"/>
    </cofactor>
</comment>
<evidence type="ECO:0000256" key="5">
    <source>
        <dbReference type="ARBA" id="ARBA00023136"/>
    </source>
</evidence>
<organism evidence="8 9">
    <name type="scientific">Tamilnaduibacter salinus</name>
    <dbReference type="NCBI Taxonomy" id="1484056"/>
    <lineage>
        <taxon>Bacteria</taxon>
        <taxon>Pseudomonadati</taxon>
        <taxon>Pseudomonadota</taxon>
        <taxon>Gammaproteobacteria</taxon>
        <taxon>Pseudomonadales</taxon>
        <taxon>Marinobacteraceae</taxon>
        <taxon>Tamilnaduibacter</taxon>
    </lineage>
</organism>
<evidence type="ECO:0008006" key="10">
    <source>
        <dbReference type="Google" id="ProtNLM"/>
    </source>
</evidence>
<proteinExistence type="predicted"/>
<feature type="binding site" evidence="6">
    <location>
        <position position="47"/>
    </location>
    <ligand>
        <name>Mg(2+)</name>
        <dbReference type="ChEBI" id="CHEBI:18420"/>
    </ligand>
</feature>
<dbReference type="RefSeq" id="WP_095612048.1">
    <property type="nucleotide sequence ID" value="NZ_QEKQ01000001.1"/>
</dbReference>
<name>A0A2A2I1A9_9GAMM</name>
<keyword evidence="5 7" id="KW-0472">Membrane</keyword>
<protein>
    <recommendedName>
        <fullName evidence="10">Phospho-N-acetylmuramoyl-pentapeptide-transferase</fullName>
    </recommendedName>
</protein>
<feature type="transmembrane region" description="Helical" evidence="7">
    <location>
        <begin position="43"/>
        <end position="66"/>
    </location>
</feature>
<evidence type="ECO:0000313" key="9">
    <source>
        <dbReference type="Proteomes" id="UP000218332"/>
    </source>
</evidence>
<dbReference type="GO" id="GO:0046872">
    <property type="term" value="F:metal ion binding"/>
    <property type="evidence" value="ECO:0007669"/>
    <property type="project" value="UniProtKB-KW"/>
</dbReference>
<comment type="caution">
    <text evidence="8">The sequence shown here is derived from an EMBL/GenBank/DDBJ whole genome shotgun (WGS) entry which is preliminary data.</text>
</comment>
<gene>
    <name evidence="8" type="ORF">CF392_13865</name>
</gene>
<comment type="subcellular location">
    <subcellularLocation>
        <location evidence="1">Membrane</location>
        <topology evidence="1">Multi-pass membrane protein</topology>
    </subcellularLocation>
</comment>
<reference evidence="8 9" key="1">
    <citation type="submission" date="2017-07" db="EMBL/GenBank/DDBJ databases">
        <title>Tamlnaduibacter salinus (Mi-7) genome sequencing.</title>
        <authorList>
            <person name="Verma A."/>
            <person name="Krishnamurthi S."/>
        </authorList>
    </citation>
    <scope>NUCLEOTIDE SEQUENCE [LARGE SCALE GENOMIC DNA]</scope>
    <source>
        <strain evidence="8 9">Mi-7</strain>
    </source>
</reference>